<keyword evidence="3" id="KW-0949">S-adenosyl-L-methionine</keyword>
<dbReference type="InterPro" id="IPR058240">
    <property type="entry name" value="rSAM_sf"/>
</dbReference>
<dbReference type="InterPro" id="IPR002110">
    <property type="entry name" value="Ankyrin_rpt"/>
</dbReference>
<keyword evidence="7" id="KW-0411">Iron-sulfur</keyword>
<evidence type="ECO:0000256" key="4">
    <source>
        <dbReference type="ARBA" id="ARBA00022694"/>
    </source>
</evidence>
<sequence length="726" mass="79488">MRLPLSGGGLSPLAWAAYRDLPEVVDLLLQRFPAEAPLSAERALFQACHLKRTDVWRLLAGAFPEAARRGAGVHLVEASRAGNLEVALLLARRFPEEAGASAARALAEACWSGHAQLALSLLDDFPAEARAALGGAAPAGRSPLHGACRQGLSRVARALLERFPEEAVAALSREDDGGRTPVSWALGSGNDDLVSLLLQKFPSGHVRTAAKEEDEEEAVDERPEMMQAAGLAGLERSGYRTVGSHSAVKQCRWTKNALRGQGQCYKHTFYGINSHQCMEATPSLACANKCVFCWRNHKNPVATSWKFKEDDPEWIVQESVERHCELVAEAAASPHALPERVLEARTVRHTALSLVGEPVLYPQIEEYLAALHRRRISTFLVTNGQFPEQLRGLPQVTQLYVSVDAPDPEELKAVGRPLFRDYWERLRESLRILAEKGSRQRTVCRLTCLKGRNMEEDAYDGYAELIAASDCDFVEIKGATFAPVFEQDKSGLSRDSTPSHADVRSFARGLASRLPGYGLACEHEHSCAVLLAHRARFCGPGGRWRTWIDFDRFADASAEGRQLDVEEFALETPDWALARDSFVPGNFEQPGAFGHKMMGDVAVLSPGGGPAEEAAAAAELLRRPSVRSVAALVPADGHRGARARHVAGDPNLEILYQEFGLRFRLDLSRQLSRLSRSQGGVDERQRLRSLVQPGERILVLCSRFGVTSCLLGRREPLASGTGRGTI</sequence>
<dbReference type="SUPFAM" id="SSF102114">
    <property type="entry name" value="Radical SAM enzymes"/>
    <property type="match status" value="1"/>
</dbReference>
<dbReference type="CDD" id="cd01335">
    <property type="entry name" value="Radical_SAM"/>
    <property type="match status" value="1"/>
</dbReference>
<evidence type="ECO:0000256" key="7">
    <source>
        <dbReference type="ARBA" id="ARBA00023014"/>
    </source>
</evidence>
<dbReference type="SUPFAM" id="SSF48403">
    <property type="entry name" value="Ankyrin repeat"/>
    <property type="match status" value="1"/>
</dbReference>
<dbReference type="InterPro" id="IPR013785">
    <property type="entry name" value="Aldolase_TIM"/>
</dbReference>
<evidence type="ECO:0000313" key="11">
    <source>
        <dbReference type="EMBL" id="CAK0820896.1"/>
    </source>
</evidence>
<dbReference type="Pfam" id="PF08608">
    <property type="entry name" value="Wyosine_form"/>
    <property type="match status" value="1"/>
</dbReference>
<gene>
    <name evidence="11" type="ORF">PCOR1329_LOCUS22393</name>
</gene>
<dbReference type="EMBL" id="CAUYUJ010007480">
    <property type="protein sequence ID" value="CAK0820896.1"/>
    <property type="molecule type" value="Genomic_DNA"/>
</dbReference>
<dbReference type="InterPro" id="IPR013917">
    <property type="entry name" value="tRNA_wybutosine-synth"/>
</dbReference>
<dbReference type="Pfam" id="PF04055">
    <property type="entry name" value="Radical_SAM"/>
    <property type="match status" value="1"/>
</dbReference>
<evidence type="ECO:0000259" key="10">
    <source>
        <dbReference type="PROSITE" id="PS51918"/>
    </source>
</evidence>
<dbReference type="SFLD" id="SFLDF00284">
    <property type="entry name" value="tRNA_wybutosine-synthesizing"/>
    <property type="match status" value="1"/>
</dbReference>
<dbReference type="SFLD" id="SFLDS00029">
    <property type="entry name" value="Radical_SAM"/>
    <property type="match status" value="1"/>
</dbReference>
<evidence type="ECO:0000256" key="9">
    <source>
        <dbReference type="ARBA" id="ARBA00049466"/>
    </source>
</evidence>
<dbReference type="Gene3D" id="3.20.20.70">
    <property type="entry name" value="Aldolase class I"/>
    <property type="match status" value="1"/>
</dbReference>
<evidence type="ECO:0000256" key="1">
    <source>
        <dbReference type="ARBA" id="ARBA00001966"/>
    </source>
</evidence>
<evidence type="ECO:0000256" key="8">
    <source>
        <dbReference type="ARBA" id="ARBA00023239"/>
    </source>
</evidence>
<organism evidence="11 12">
    <name type="scientific">Prorocentrum cordatum</name>
    <dbReference type="NCBI Taxonomy" id="2364126"/>
    <lineage>
        <taxon>Eukaryota</taxon>
        <taxon>Sar</taxon>
        <taxon>Alveolata</taxon>
        <taxon>Dinophyceae</taxon>
        <taxon>Prorocentrales</taxon>
        <taxon>Prorocentraceae</taxon>
        <taxon>Prorocentrum</taxon>
    </lineage>
</organism>
<name>A0ABN9RNX1_9DINO</name>
<dbReference type="SMART" id="SM00248">
    <property type="entry name" value="ANK"/>
    <property type="match status" value="3"/>
</dbReference>
<dbReference type="InterPro" id="IPR036770">
    <property type="entry name" value="Ankyrin_rpt-contain_sf"/>
</dbReference>
<dbReference type="Gene3D" id="1.25.40.20">
    <property type="entry name" value="Ankyrin repeat-containing domain"/>
    <property type="match status" value="2"/>
</dbReference>
<evidence type="ECO:0000256" key="6">
    <source>
        <dbReference type="ARBA" id="ARBA00023004"/>
    </source>
</evidence>
<keyword evidence="8" id="KW-0456">Lyase</keyword>
<reference evidence="11" key="1">
    <citation type="submission" date="2023-10" db="EMBL/GenBank/DDBJ databases">
        <authorList>
            <person name="Chen Y."/>
            <person name="Shah S."/>
            <person name="Dougan E. K."/>
            <person name="Thang M."/>
            <person name="Chan C."/>
        </authorList>
    </citation>
    <scope>NUCLEOTIDE SEQUENCE [LARGE SCALE GENOMIC DNA]</scope>
</reference>
<comment type="catalytic activity">
    <reaction evidence="9">
        <text>N(1)-methylguanosine(37) in tRNA(Phe) + pyruvate + S-adenosyl-L-methionine = 4-demethylwyosine(37) in tRNA(Phe) + 5'-deoxyadenosine + L-methionine + CO2 + H2O</text>
        <dbReference type="Rhea" id="RHEA:36347"/>
        <dbReference type="Rhea" id="RHEA-COMP:10164"/>
        <dbReference type="Rhea" id="RHEA-COMP:10165"/>
        <dbReference type="ChEBI" id="CHEBI:15361"/>
        <dbReference type="ChEBI" id="CHEBI:15377"/>
        <dbReference type="ChEBI" id="CHEBI:16526"/>
        <dbReference type="ChEBI" id="CHEBI:17319"/>
        <dbReference type="ChEBI" id="CHEBI:57844"/>
        <dbReference type="ChEBI" id="CHEBI:59789"/>
        <dbReference type="ChEBI" id="CHEBI:64315"/>
        <dbReference type="ChEBI" id="CHEBI:73542"/>
        <dbReference type="EC" id="4.1.3.44"/>
    </reaction>
</comment>
<comment type="cofactor">
    <cofactor evidence="1">
        <name>[4Fe-4S] cluster</name>
        <dbReference type="ChEBI" id="CHEBI:49883"/>
    </cofactor>
</comment>
<keyword evidence="12" id="KW-1185">Reference proteome</keyword>
<dbReference type="PANTHER" id="PTHR13930:SF0">
    <property type="entry name" value="S-ADENOSYL-L-METHIONINE-DEPENDENT TRNA 4-DEMETHYLWYOSINE SYNTHASE TYW1-RELATED"/>
    <property type="match status" value="1"/>
</dbReference>
<evidence type="ECO:0000256" key="5">
    <source>
        <dbReference type="ARBA" id="ARBA00022723"/>
    </source>
</evidence>
<dbReference type="PROSITE" id="PS51918">
    <property type="entry name" value="RADICAL_SAM"/>
    <property type="match status" value="1"/>
</dbReference>
<evidence type="ECO:0000256" key="2">
    <source>
        <dbReference type="ARBA" id="ARBA00022485"/>
    </source>
</evidence>
<dbReference type="Pfam" id="PF12796">
    <property type="entry name" value="Ank_2"/>
    <property type="match status" value="1"/>
</dbReference>
<keyword evidence="2" id="KW-0004">4Fe-4S</keyword>
<dbReference type="InterPro" id="IPR034556">
    <property type="entry name" value="tRNA_wybutosine-synthase"/>
</dbReference>
<keyword evidence="5" id="KW-0479">Metal-binding</keyword>
<protein>
    <recommendedName>
        <fullName evidence="10">Radical SAM core domain-containing protein</fullName>
    </recommendedName>
</protein>
<proteinExistence type="predicted"/>
<keyword evidence="4" id="KW-0819">tRNA processing</keyword>
<dbReference type="PANTHER" id="PTHR13930">
    <property type="entry name" value="S-ADENOSYL-L-METHIONINE-DEPENDENT TRNA 4-DEMETHYLWYOSINE SYNTHASE"/>
    <property type="match status" value="1"/>
</dbReference>
<keyword evidence="6" id="KW-0408">Iron</keyword>
<accession>A0ABN9RNX1</accession>
<dbReference type="InterPro" id="IPR007197">
    <property type="entry name" value="rSAM"/>
</dbReference>
<evidence type="ECO:0000313" key="12">
    <source>
        <dbReference type="Proteomes" id="UP001189429"/>
    </source>
</evidence>
<dbReference type="SFLD" id="SFLDG01071">
    <property type="entry name" value="tRNA_wybutosine-synthesizing"/>
    <property type="match status" value="1"/>
</dbReference>
<dbReference type="Gene3D" id="3.40.50.150">
    <property type="entry name" value="Vaccinia Virus protein VP39"/>
    <property type="match status" value="1"/>
</dbReference>
<dbReference type="InterPro" id="IPR029063">
    <property type="entry name" value="SAM-dependent_MTases_sf"/>
</dbReference>
<comment type="caution">
    <text evidence="11">The sequence shown here is derived from an EMBL/GenBank/DDBJ whole genome shotgun (WGS) entry which is preliminary data.</text>
</comment>
<feature type="domain" description="Radical SAM core" evidence="10">
    <location>
        <begin position="270"/>
        <end position="520"/>
    </location>
</feature>
<dbReference type="Proteomes" id="UP001189429">
    <property type="component" value="Unassembled WGS sequence"/>
</dbReference>
<evidence type="ECO:0000256" key="3">
    <source>
        <dbReference type="ARBA" id="ARBA00022691"/>
    </source>
</evidence>